<evidence type="ECO:0000256" key="5">
    <source>
        <dbReference type="ARBA" id="ARBA00022989"/>
    </source>
</evidence>
<comment type="subcellular location">
    <subcellularLocation>
        <location evidence="1">Cell membrane</location>
        <topology evidence="1">Multi-pass membrane protein</topology>
    </subcellularLocation>
</comment>
<protein>
    <submittedName>
        <fullName evidence="9">Putative MFS family arabinose efflux permease</fullName>
    </submittedName>
</protein>
<evidence type="ECO:0000256" key="6">
    <source>
        <dbReference type="ARBA" id="ARBA00023136"/>
    </source>
</evidence>
<name>A0A2T5UBY8_9SPHN</name>
<proteinExistence type="predicted"/>
<feature type="transmembrane region" description="Helical" evidence="7">
    <location>
        <begin position="57"/>
        <end position="86"/>
    </location>
</feature>
<dbReference type="Gene3D" id="1.20.1250.20">
    <property type="entry name" value="MFS general substrate transporter like domains"/>
    <property type="match status" value="2"/>
</dbReference>
<feature type="transmembrane region" description="Helical" evidence="7">
    <location>
        <begin position="438"/>
        <end position="460"/>
    </location>
</feature>
<accession>A0A2T5UBY8</accession>
<feature type="transmembrane region" description="Helical" evidence="7">
    <location>
        <begin position="377"/>
        <end position="399"/>
    </location>
</feature>
<evidence type="ECO:0000256" key="3">
    <source>
        <dbReference type="ARBA" id="ARBA00022475"/>
    </source>
</evidence>
<dbReference type="GO" id="GO:0022857">
    <property type="term" value="F:transmembrane transporter activity"/>
    <property type="evidence" value="ECO:0007669"/>
    <property type="project" value="InterPro"/>
</dbReference>
<sequence>MPDGGGEKANLGCVSSPSVATRHLPLPGEDCKPQSVDRNRLPGETVSMTTLASHRRILAASLVGTAVEFYDFYIYATAAALVFGPLFFSGQSASAQLLLSYATFGLAFVARPVGAIVFGHFGDRIGRKSTLVASLLLMGGSTVGIAFLPTYAQVGWIAPALLCLMRLGQGLGLGGEWGGAALLAVENAPPHRKNTWGMFPPLGAPVGFLAANGLFLIIGLVLDEAQFLAWGWRIPFLLSAILVGLGLWVRLKLTETPAFLEAEATEALPKVPIATLLTQHLRATLAGTFGVIACFALFYLATAFALGYGTKTLGYSREAFLGVELVAIWFLAGGVIVASVLADRHSAARMLAIGFAGCIGVGALMGPMLGAGSLFTVWLWLSGALFVMGFAYGPLGGWLPSLFPAGVRYTGVSMTFNLGGVLGGALAPIVAEALAPHGLWLVGGYLMAAGVLSLGGLLILGRTTER</sequence>
<feature type="transmembrane region" description="Helical" evidence="7">
    <location>
        <begin position="411"/>
        <end position="431"/>
    </location>
</feature>
<feature type="transmembrane region" description="Helical" evidence="7">
    <location>
        <begin position="202"/>
        <end position="222"/>
    </location>
</feature>
<gene>
    <name evidence="9" type="ORF">C8J25_101535</name>
</gene>
<feature type="transmembrane region" description="Helical" evidence="7">
    <location>
        <begin position="234"/>
        <end position="251"/>
    </location>
</feature>
<dbReference type="InterPro" id="IPR005828">
    <property type="entry name" value="MFS_sugar_transport-like"/>
</dbReference>
<evidence type="ECO:0000259" key="8">
    <source>
        <dbReference type="PROSITE" id="PS50850"/>
    </source>
</evidence>
<comment type="caution">
    <text evidence="9">The sequence shown here is derived from an EMBL/GenBank/DDBJ whole genome shotgun (WGS) entry which is preliminary data.</text>
</comment>
<feature type="domain" description="Major facilitator superfamily (MFS) profile" evidence="8">
    <location>
        <begin position="57"/>
        <end position="466"/>
    </location>
</feature>
<evidence type="ECO:0000256" key="2">
    <source>
        <dbReference type="ARBA" id="ARBA00022448"/>
    </source>
</evidence>
<evidence type="ECO:0000313" key="9">
    <source>
        <dbReference type="EMBL" id="PTW49032.1"/>
    </source>
</evidence>
<keyword evidence="6 7" id="KW-0472">Membrane</keyword>
<dbReference type="InterPro" id="IPR020846">
    <property type="entry name" value="MFS_dom"/>
</dbReference>
<evidence type="ECO:0000256" key="1">
    <source>
        <dbReference type="ARBA" id="ARBA00004651"/>
    </source>
</evidence>
<feature type="transmembrane region" description="Helical" evidence="7">
    <location>
        <begin position="320"/>
        <end position="341"/>
    </location>
</feature>
<dbReference type="FunFam" id="1.20.1250.20:FF:000001">
    <property type="entry name" value="Dicarboxylate MFS transporter"/>
    <property type="match status" value="1"/>
</dbReference>
<dbReference type="SUPFAM" id="SSF103473">
    <property type="entry name" value="MFS general substrate transporter"/>
    <property type="match status" value="1"/>
</dbReference>
<keyword evidence="3" id="KW-1003">Cell membrane</keyword>
<feature type="transmembrane region" description="Helical" evidence="7">
    <location>
        <begin position="131"/>
        <end position="152"/>
    </location>
</feature>
<dbReference type="InterPro" id="IPR036259">
    <property type="entry name" value="MFS_trans_sf"/>
</dbReference>
<dbReference type="GO" id="GO:0005886">
    <property type="term" value="C:plasma membrane"/>
    <property type="evidence" value="ECO:0007669"/>
    <property type="project" value="UniProtKB-SubCell"/>
</dbReference>
<dbReference type="Pfam" id="PF00083">
    <property type="entry name" value="Sugar_tr"/>
    <property type="match status" value="1"/>
</dbReference>
<feature type="transmembrane region" description="Helical" evidence="7">
    <location>
        <begin position="98"/>
        <end position="119"/>
    </location>
</feature>
<dbReference type="EMBL" id="QAYE01000001">
    <property type="protein sequence ID" value="PTW49032.1"/>
    <property type="molecule type" value="Genomic_DNA"/>
</dbReference>
<dbReference type="CDD" id="cd17369">
    <property type="entry name" value="MFS_ShiA_like"/>
    <property type="match status" value="1"/>
</dbReference>
<organism evidence="9 10">
    <name type="scientific">Sphingomonas faeni</name>
    <dbReference type="NCBI Taxonomy" id="185950"/>
    <lineage>
        <taxon>Bacteria</taxon>
        <taxon>Pseudomonadati</taxon>
        <taxon>Pseudomonadota</taxon>
        <taxon>Alphaproteobacteria</taxon>
        <taxon>Sphingomonadales</taxon>
        <taxon>Sphingomonadaceae</taxon>
        <taxon>Sphingomonas</taxon>
    </lineage>
</organism>
<feature type="transmembrane region" description="Helical" evidence="7">
    <location>
        <begin position="285"/>
        <end position="308"/>
    </location>
</feature>
<evidence type="ECO:0000313" key="10">
    <source>
        <dbReference type="Proteomes" id="UP000244013"/>
    </source>
</evidence>
<dbReference type="PANTHER" id="PTHR43045:SF2">
    <property type="entry name" value="INNER MEMBRANE METABOLITE TRANSPORT PROTEIN YHJE"/>
    <property type="match status" value="1"/>
</dbReference>
<dbReference type="PANTHER" id="PTHR43045">
    <property type="entry name" value="SHIKIMATE TRANSPORTER"/>
    <property type="match status" value="1"/>
</dbReference>
<feature type="transmembrane region" description="Helical" evidence="7">
    <location>
        <begin position="347"/>
        <end position="365"/>
    </location>
</feature>
<keyword evidence="4 7" id="KW-0812">Transmembrane</keyword>
<reference evidence="9 10" key="1">
    <citation type="submission" date="2018-04" db="EMBL/GenBank/DDBJ databases">
        <title>Genomic Encyclopedia of Type Strains, Phase III (KMG-III): the genomes of soil and plant-associated and newly described type strains.</title>
        <authorList>
            <person name="Whitman W."/>
        </authorList>
    </citation>
    <scope>NUCLEOTIDE SEQUENCE [LARGE SCALE GENOMIC DNA]</scope>
    <source>
        <strain evidence="9 10">MA-olki</strain>
    </source>
</reference>
<keyword evidence="5 7" id="KW-1133">Transmembrane helix</keyword>
<keyword evidence="2" id="KW-0813">Transport</keyword>
<dbReference type="PROSITE" id="PS50850">
    <property type="entry name" value="MFS"/>
    <property type="match status" value="1"/>
</dbReference>
<dbReference type="AlphaFoldDB" id="A0A2T5UBY8"/>
<evidence type="ECO:0000256" key="7">
    <source>
        <dbReference type="SAM" id="Phobius"/>
    </source>
</evidence>
<dbReference type="Proteomes" id="UP000244013">
    <property type="component" value="Unassembled WGS sequence"/>
</dbReference>
<evidence type="ECO:0000256" key="4">
    <source>
        <dbReference type="ARBA" id="ARBA00022692"/>
    </source>
</evidence>